<accession>K0JQ50</accession>
<dbReference type="KEGG" id="sesp:BN6_20940"/>
<evidence type="ECO:0000313" key="2">
    <source>
        <dbReference type="Proteomes" id="UP000006281"/>
    </source>
</evidence>
<organism evidence="1 2">
    <name type="scientific">Saccharothrix espanaensis (strain ATCC 51144 / DSM 44229 / JCM 9112 / NBRC 15066 / NRRL 15764)</name>
    <dbReference type="NCBI Taxonomy" id="1179773"/>
    <lineage>
        <taxon>Bacteria</taxon>
        <taxon>Bacillati</taxon>
        <taxon>Actinomycetota</taxon>
        <taxon>Actinomycetes</taxon>
        <taxon>Pseudonocardiales</taxon>
        <taxon>Pseudonocardiaceae</taxon>
        <taxon>Saccharothrix</taxon>
    </lineage>
</organism>
<dbReference type="RefSeq" id="WP_015099527.1">
    <property type="nucleotide sequence ID" value="NC_019673.1"/>
</dbReference>
<evidence type="ECO:0000313" key="1">
    <source>
        <dbReference type="EMBL" id="CCH29415.1"/>
    </source>
</evidence>
<reference evidence="1 2" key="1">
    <citation type="journal article" date="2012" name="BMC Genomics">
        <title>Complete genome sequence of Saccharothrix espanaensis DSM 44229T and comparison to the other completely sequenced Pseudonocardiaceae.</title>
        <authorList>
            <person name="Strobel T."/>
            <person name="Al-Dilaimi A."/>
            <person name="Blom J."/>
            <person name="Gessner A."/>
            <person name="Kalinowski J."/>
            <person name="Luzhetska M."/>
            <person name="Puhler A."/>
            <person name="Szczepanowski R."/>
            <person name="Bechthold A."/>
            <person name="Ruckert C."/>
        </authorList>
    </citation>
    <scope>NUCLEOTIDE SEQUENCE [LARGE SCALE GENOMIC DNA]</scope>
    <source>
        <strain evidence="2">ATCC 51144 / DSM 44229 / JCM 9112 / NBRC 15066 / NRRL 15764</strain>
    </source>
</reference>
<keyword evidence="2" id="KW-1185">Reference proteome</keyword>
<gene>
    <name evidence="1" type="ordered locus">BN6_20940</name>
</gene>
<sequence length="171" mass="17756">MSATTTSATTMRVRPPGTSPGMKWYSVRTVAAMVGYLSKAVNATTPATATCGESSTADNAGAATTPEVIDALVYARLHRHGRLGAVAGSNAARLVVGSVLFVPLAFGGVAACPDTRVQDGRHRRRPRRPVGVLAPPGEWRGHVLSPLASSQCIRVIAARMSLRSEAAAPLV</sequence>
<protein>
    <submittedName>
        <fullName evidence="1">Uncharacterized protein</fullName>
    </submittedName>
</protein>
<dbReference type="AlphaFoldDB" id="K0JQ50"/>
<dbReference type="Proteomes" id="UP000006281">
    <property type="component" value="Chromosome"/>
</dbReference>
<dbReference type="EMBL" id="HE804045">
    <property type="protein sequence ID" value="CCH29415.1"/>
    <property type="molecule type" value="Genomic_DNA"/>
</dbReference>
<dbReference type="HOGENOM" id="CLU_1561769_0_0_11"/>
<proteinExistence type="predicted"/>
<dbReference type="OrthoDB" id="9155154at2"/>
<name>K0JQ50_SACES</name>